<feature type="region of interest" description="Disordered" evidence="5">
    <location>
        <begin position="196"/>
        <end position="256"/>
    </location>
</feature>
<dbReference type="OMA" id="DKGQNFC"/>
<evidence type="ECO:0000256" key="1">
    <source>
        <dbReference type="ARBA" id="ARBA00004604"/>
    </source>
</evidence>
<keyword evidence="8" id="KW-1185">Reference proteome</keyword>
<dbReference type="Proteomes" id="UP000807504">
    <property type="component" value="Unassembled WGS sequence"/>
</dbReference>
<evidence type="ECO:0000256" key="5">
    <source>
        <dbReference type="SAM" id="MobiDB-lite"/>
    </source>
</evidence>
<accession>A0A8T0EL81</accession>
<dbReference type="OrthoDB" id="10251342at2759"/>
<gene>
    <name evidence="7" type="ORF">HNY73_016832</name>
</gene>
<comment type="subcellular location">
    <subcellularLocation>
        <location evidence="1">Nucleus</location>
        <location evidence="1">Nucleolus</location>
    </subcellularLocation>
</comment>
<dbReference type="InterPro" id="IPR029004">
    <property type="entry name" value="Ribosomal_eL28/Mak16"/>
</dbReference>
<dbReference type="GO" id="GO:0005730">
    <property type="term" value="C:nucleolus"/>
    <property type="evidence" value="ECO:0007669"/>
    <property type="project" value="UniProtKB-SubCell"/>
</dbReference>
<dbReference type="FunFam" id="3.30.390.110:FF:000003">
    <property type="entry name" value="Protein MAK16 homolog"/>
    <property type="match status" value="1"/>
</dbReference>
<dbReference type="GO" id="GO:0000470">
    <property type="term" value="P:maturation of LSU-rRNA"/>
    <property type="evidence" value="ECO:0007669"/>
    <property type="project" value="TreeGrafter"/>
</dbReference>
<dbReference type="PIRSF" id="PIRSF003352">
    <property type="entry name" value="MAK16"/>
    <property type="match status" value="1"/>
</dbReference>
<dbReference type="Gene3D" id="3.30.390.110">
    <property type="match status" value="1"/>
</dbReference>
<dbReference type="Pfam" id="PF04874">
    <property type="entry name" value="Mak16"/>
    <property type="match status" value="1"/>
</dbReference>
<keyword evidence="3 4" id="KW-0539">Nucleus</keyword>
<dbReference type="PANTHER" id="PTHR23405:SF4">
    <property type="entry name" value="PROTEIN MAK16 HOMOLOG"/>
    <property type="match status" value="1"/>
</dbReference>
<feature type="compositionally biased region" description="Acidic residues" evidence="5">
    <location>
        <begin position="196"/>
        <end position="229"/>
    </location>
</feature>
<dbReference type="InterPro" id="IPR006958">
    <property type="entry name" value="Mak16"/>
</dbReference>
<evidence type="ECO:0000256" key="3">
    <source>
        <dbReference type="ARBA" id="ARBA00023242"/>
    </source>
</evidence>
<evidence type="ECO:0000313" key="7">
    <source>
        <dbReference type="EMBL" id="KAF8774261.1"/>
    </source>
</evidence>
<sequence length="276" mass="32912">MQNEDDIVWSLLKKSFCSFKVNTKTQQFCRNEYNLTGLCSRSSCPLSNSNYATIREEEGRCFLYIKTAERAAYPARLWEKIKLSKNYEKALEQIDENLLYWPHFIRHKCKQRFTKVTQYLIRMRKLKVGRTKELVPKQRKIERRERRREEKALVAAQLDNEIEKQLVERLKSGLYGDIYNFPQKAFTKALEDEEIESEVDEEEDELEEEEEREYVADVDFEESDVSDIEDVVKGFPNDESSSEEEEEPKKKRKGVKRRPYVEIEYEKDTAKEKIVS</sequence>
<feature type="domain" description="Ribosomal eL28/Mak16" evidence="6">
    <location>
        <begin position="7"/>
        <end position="119"/>
    </location>
</feature>
<dbReference type="Pfam" id="PF01778">
    <property type="entry name" value="Ribosomal_L28e"/>
    <property type="match status" value="1"/>
</dbReference>
<evidence type="ECO:0000259" key="6">
    <source>
        <dbReference type="Pfam" id="PF01778"/>
    </source>
</evidence>
<comment type="similarity">
    <text evidence="2 4">Belongs to the MAK16 family.</text>
</comment>
<comment type="caution">
    <text evidence="7">The sequence shown here is derived from an EMBL/GenBank/DDBJ whole genome shotgun (WGS) entry which is preliminary data.</text>
</comment>
<evidence type="ECO:0000313" key="8">
    <source>
        <dbReference type="Proteomes" id="UP000807504"/>
    </source>
</evidence>
<dbReference type="AlphaFoldDB" id="A0A8T0EL81"/>
<dbReference type="GO" id="GO:0000460">
    <property type="term" value="P:maturation of 5.8S rRNA"/>
    <property type="evidence" value="ECO:0007669"/>
    <property type="project" value="TreeGrafter"/>
</dbReference>
<dbReference type="PANTHER" id="PTHR23405">
    <property type="entry name" value="MAINTENANCE OF KILLER 16 MAK16 PROTEIN-RELATED"/>
    <property type="match status" value="1"/>
</dbReference>
<reference evidence="7" key="1">
    <citation type="journal article" date="2020" name="bioRxiv">
        <title>Chromosome-level reference genome of the European wasp spider Argiope bruennichi: a resource for studies on range expansion and evolutionary adaptation.</title>
        <authorList>
            <person name="Sheffer M.M."/>
            <person name="Hoppe A."/>
            <person name="Krehenwinkel H."/>
            <person name="Uhl G."/>
            <person name="Kuss A.W."/>
            <person name="Jensen L."/>
            <person name="Jensen C."/>
            <person name="Gillespie R.G."/>
            <person name="Hoff K.J."/>
            <person name="Prost S."/>
        </authorList>
    </citation>
    <scope>NUCLEOTIDE SEQUENCE</scope>
</reference>
<dbReference type="GO" id="GO:0030687">
    <property type="term" value="C:preribosome, large subunit precursor"/>
    <property type="evidence" value="ECO:0007669"/>
    <property type="project" value="TreeGrafter"/>
</dbReference>
<name>A0A8T0EL81_ARGBR</name>
<organism evidence="7 8">
    <name type="scientific">Argiope bruennichi</name>
    <name type="common">Wasp spider</name>
    <name type="synonym">Aranea bruennichi</name>
    <dbReference type="NCBI Taxonomy" id="94029"/>
    <lineage>
        <taxon>Eukaryota</taxon>
        <taxon>Metazoa</taxon>
        <taxon>Ecdysozoa</taxon>
        <taxon>Arthropoda</taxon>
        <taxon>Chelicerata</taxon>
        <taxon>Arachnida</taxon>
        <taxon>Araneae</taxon>
        <taxon>Araneomorphae</taxon>
        <taxon>Entelegynae</taxon>
        <taxon>Araneoidea</taxon>
        <taxon>Araneidae</taxon>
        <taxon>Argiope</taxon>
    </lineage>
</organism>
<proteinExistence type="inferred from homology"/>
<evidence type="ECO:0000256" key="4">
    <source>
        <dbReference type="PIRNR" id="PIRNR003352"/>
    </source>
</evidence>
<evidence type="ECO:0000256" key="2">
    <source>
        <dbReference type="ARBA" id="ARBA00005514"/>
    </source>
</evidence>
<reference evidence="7" key="2">
    <citation type="submission" date="2020-06" db="EMBL/GenBank/DDBJ databases">
        <authorList>
            <person name="Sheffer M."/>
        </authorList>
    </citation>
    <scope>NUCLEOTIDE SEQUENCE</scope>
</reference>
<dbReference type="EMBL" id="JABXBU010002227">
    <property type="protein sequence ID" value="KAF8774261.1"/>
    <property type="molecule type" value="Genomic_DNA"/>
</dbReference>
<protein>
    <recommendedName>
        <fullName evidence="4">Protein MAK16 homolog</fullName>
    </recommendedName>
</protein>